<evidence type="ECO:0000256" key="4">
    <source>
        <dbReference type="ARBA" id="ARBA00022695"/>
    </source>
</evidence>
<sequence length="108" mass="12483">MQLTTPEPDKQLPISIPHDQIAEFCQKNAIAKLSLFGSILRSDFRPDSDIDLLVEFIPGNKIGWRIVTMEIELTEMLGRQVDLRTPEELSQYFRKKVLDSAQVLYVHR</sequence>
<evidence type="ECO:0000256" key="5">
    <source>
        <dbReference type="ARBA" id="ARBA00022723"/>
    </source>
</evidence>
<dbReference type="InterPro" id="IPR002934">
    <property type="entry name" value="Polymerase_NTP_transf_dom"/>
</dbReference>
<dbReference type="Proteomes" id="UP000226442">
    <property type="component" value="Unassembled WGS sequence"/>
</dbReference>
<gene>
    <name evidence="11" type="ORF">CP500_012200</name>
</gene>
<dbReference type="InterPro" id="IPR052038">
    <property type="entry name" value="Type-VII_TA_antitoxin"/>
</dbReference>
<dbReference type="RefSeq" id="WP_096829205.1">
    <property type="nucleotide sequence ID" value="NZ_NXIB02000063.1"/>
</dbReference>
<evidence type="ECO:0000256" key="7">
    <source>
        <dbReference type="ARBA" id="ARBA00022840"/>
    </source>
</evidence>
<dbReference type="OrthoDB" id="428157at2"/>
<keyword evidence="7" id="KW-0067">ATP-binding</keyword>
<dbReference type="GO" id="GO:0005524">
    <property type="term" value="F:ATP binding"/>
    <property type="evidence" value="ECO:0007669"/>
    <property type="project" value="UniProtKB-KW"/>
</dbReference>
<evidence type="ECO:0000313" key="11">
    <source>
        <dbReference type="EMBL" id="PHX55139.1"/>
    </source>
</evidence>
<evidence type="ECO:0000256" key="6">
    <source>
        <dbReference type="ARBA" id="ARBA00022741"/>
    </source>
</evidence>
<organism evidence="11 12">
    <name type="scientific">Tychonema bourrellyi FEM_GT703</name>
    <dbReference type="NCBI Taxonomy" id="2040638"/>
    <lineage>
        <taxon>Bacteria</taxon>
        <taxon>Bacillati</taxon>
        <taxon>Cyanobacteriota</taxon>
        <taxon>Cyanophyceae</taxon>
        <taxon>Oscillatoriophycideae</taxon>
        <taxon>Oscillatoriales</taxon>
        <taxon>Microcoleaceae</taxon>
        <taxon>Tychonema</taxon>
    </lineage>
</organism>
<dbReference type="EMBL" id="NXIB02000063">
    <property type="protein sequence ID" value="PHX55139.1"/>
    <property type="molecule type" value="Genomic_DNA"/>
</dbReference>
<comment type="cofactor">
    <cofactor evidence="1">
        <name>Mg(2+)</name>
        <dbReference type="ChEBI" id="CHEBI:18420"/>
    </cofactor>
</comment>
<dbReference type="Pfam" id="PF01909">
    <property type="entry name" value="NTP_transf_2"/>
    <property type="match status" value="1"/>
</dbReference>
<evidence type="ECO:0000256" key="2">
    <source>
        <dbReference type="ARBA" id="ARBA00022649"/>
    </source>
</evidence>
<dbReference type="GO" id="GO:0046872">
    <property type="term" value="F:metal ion binding"/>
    <property type="evidence" value="ECO:0007669"/>
    <property type="project" value="UniProtKB-KW"/>
</dbReference>
<dbReference type="Gene3D" id="3.30.460.10">
    <property type="entry name" value="Beta Polymerase, domain 2"/>
    <property type="match status" value="1"/>
</dbReference>
<comment type="caution">
    <text evidence="11">The sequence shown here is derived from an EMBL/GenBank/DDBJ whole genome shotgun (WGS) entry which is preliminary data.</text>
</comment>
<dbReference type="InterPro" id="IPR043519">
    <property type="entry name" value="NT_sf"/>
</dbReference>
<dbReference type="CDD" id="cd05403">
    <property type="entry name" value="NT_KNTase_like"/>
    <property type="match status" value="1"/>
</dbReference>
<evidence type="ECO:0000256" key="9">
    <source>
        <dbReference type="ARBA" id="ARBA00038276"/>
    </source>
</evidence>
<keyword evidence="5" id="KW-0479">Metal-binding</keyword>
<dbReference type="SUPFAM" id="SSF81301">
    <property type="entry name" value="Nucleotidyltransferase"/>
    <property type="match status" value="1"/>
</dbReference>
<protein>
    <submittedName>
        <fullName evidence="11">Nucleotidyltransferase</fullName>
    </submittedName>
</protein>
<dbReference type="PANTHER" id="PTHR33571">
    <property type="entry name" value="SSL8005 PROTEIN"/>
    <property type="match status" value="1"/>
</dbReference>
<keyword evidence="12" id="KW-1185">Reference proteome</keyword>
<reference evidence="11" key="1">
    <citation type="submission" date="2017-10" db="EMBL/GenBank/DDBJ databases">
        <title>Draft genome sequence of the planktic cyanobacteria Tychonema bourrellyi isolated from alpine lentic freshwater.</title>
        <authorList>
            <person name="Tett A."/>
            <person name="Armanini F."/>
            <person name="Asnicar F."/>
            <person name="Boscaini A."/>
            <person name="Pasolli E."/>
            <person name="Zolfo M."/>
            <person name="Donati C."/>
            <person name="Salmaso N."/>
            <person name="Segata N."/>
        </authorList>
    </citation>
    <scope>NUCLEOTIDE SEQUENCE</scope>
    <source>
        <strain evidence="11">FEM_GT703</strain>
    </source>
</reference>
<evidence type="ECO:0000256" key="8">
    <source>
        <dbReference type="ARBA" id="ARBA00022842"/>
    </source>
</evidence>
<feature type="domain" description="Polymerase nucleotidyl transferase" evidence="10">
    <location>
        <begin position="22"/>
        <end position="103"/>
    </location>
</feature>
<name>A0A2G4F051_9CYAN</name>
<evidence type="ECO:0000259" key="10">
    <source>
        <dbReference type="Pfam" id="PF01909"/>
    </source>
</evidence>
<evidence type="ECO:0000256" key="1">
    <source>
        <dbReference type="ARBA" id="ARBA00001946"/>
    </source>
</evidence>
<keyword evidence="8" id="KW-0460">Magnesium</keyword>
<evidence type="ECO:0000256" key="3">
    <source>
        <dbReference type="ARBA" id="ARBA00022679"/>
    </source>
</evidence>
<keyword evidence="6" id="KW-0547">Nucleotide-binding</keyword>
<proteinExistence type="inferred from homology"/>
<dbReference type="GO" id="GO:0016779">
    <property type="term" value="F:nucleotidyltransferase activity"/>
    <property type="evidence" value="ECO:0007669"/>
    <property type="project" value="UniProtKB-KW"/>
</dbReference>
<dbReference type="PANTHER" id="PTHR33571:SF12">
    <property type="entry name" value="BSL3053 PROTEIN"/>
    <property type="match status" value="1"/>
</dbReference>
<evidence type="ECO:0000313" key="12">
    <source>
        <dbReference type="Proteomes" id="UP000226442"/>
    </source>
</evidence>
<dbReference type="AlphaFoldDB" id="A0A2G4F051"/>
<comment type="similarity">
    <text evidence="9">Belongs to the MntA antitoxin family.</text>
</comment>
<keyword evidence="2" id="KW-1277">Toxin-antitoxin system</keyword>
<keyword evidence="4" id="KW-0548">Nucleotidyltransferase</keyword>
<keyword evidence="3" id="KW-0808">Transferase</keyword>
<accession>A0A2G4F051</accession>